<dbReference type="GO" id="GO:0003678">
    <property type="term" value="F:DNA helicase activity"/>
    <property type="evidence" value="ECO:0007669"/>
    <property type="project" value="InterPro"/>
</dbReference>
<dbReference type="Pfam" id="PF13307">
    <property type="entry name" value="Helicase_C_2"/>
    <property type="match status" value="1"/>
</dbReference>
<dbReference type="GO" id="GO:0005524">
    <property type="term" value="F:ATP binding"/>
    <property type="evidence" value="ECO:0007669"/>
    <property type="project" value="UniProtKB-KW"/>
</dbReference>
<dbReference type="GO" id="GO:0003677">
    <property type="term" value="F:DNA binding"/>
    <property type="evidence" value="ECO:0007669"/>
    <property type="project" value="UniProtKB-KW"/>
</dbReference>
<evidence type="ECO:0000256" key="6">
    <source>
        <dbReference type="ARBA" id="ARBA00022806"/>
    </source>
</evidence>
<dbReference type="InterPro" id="IPR045028">
    <property type="entry name" value="DinG/Rad3-like"/>
</dbReference>
<keyword evidence="3" id="KW-0547">Nucleotide-binding</keyword>
<evidence type="ECO:0000256" key="11">
    <source>
        <dbReference type="ARBA" id="ARBA00023204"/>
    </source>
</evidence>
<evidence type="ECO:0000313" key="16">
    <source>
        <dbReference type="Proteomes" id="UP000325161"/>
    </source>
</evidence>
<dbReference type="EMBL" id="CP043046">
    <property type="protein sequence ID" value="QEI07118.1"/>
    <property type="molecule type" value="Genomic_DNA"/>
</dbReference>
<keyword evidence="1" id="KW-0004">4Fe-4S</keyword>
<evidence type="ECO:0000256" key="4">
    <source>
        <dbReference type="ARBA" id="ARBA00022763"/>
    </source>
</evidence>
<protein>
    <submittedName>
        <fullName evidence="15">ATP-dependent DNA helicase</fullName>
    </submittedName>
</protein>
<keyword evidence="7" id="KW-0067">ATP-binding</keyword>
<sequence length="772" mass="85023">MNDVVAYAVAVRTLCEFTAKQGDLDLRFTPSPSAQEGMIGHGVVASRRPPPYQTEVSLAGEYKGLKVRGRADGYDPSSHRLEEIKTHRGDLAAMPANHRHLHWAQLKVYGWLMCQERELPAIDLALVYFDIASQTETVLNERHDAATLQAFFEEQCERFLAWAAQEAAHRASRDEQLGVLRFPHDDFRPSQRVLAESVYRAAASGRVLAAQAPTGIGKTIGTLFPMLKACPGQRIDKVFFLTAKTSGRQLALGAAETLRRSAPALPLRVIELVARDKACEYPDRACHGDSCPLARGFYDRLPQARQMAVEAAAAGATLDKATLRGVAAQHGVCPYYLAQDLTRWSDVLVGDYNYYFDLNAMLFGLTLANQWKVGVLIDEAHNLVDRVRGMYSAQLSLEDIRVARSLAPPALRTAFDRVKRQWKTVCKNQEGAYAVYESVPAGVLNALQQASTAMTELLAEQAALIEPALLAVYFDILHFCRLAELFDGDSLCDLTQPEGAAASAARADSTLCLRNVVPAAFVKPRLAAAHSTTLFSATLRPQAYYQDMLGLPADTAWVDVPSPFTANQLSVQVARHVSTRFAHRRQSLAPIVALMSKQYAAAPGNYLAFFSSYDYLEQVANAFAASHPNIPVWSQSRRMDESARDAFLARFTPASSGIGFAVLGGAFAEGIDLPGKRLIGAFIATLGLPQINPVNEQIRERMDRTFASGYDYTYLYPGMQKVVQAAGRVIRSPSDRGVVHLIDDRFGRREIRELLPSWWALDEAEVRVKQAG</sequence>
<keyword evidence="6 15" id="KW-0347">Helicase</keyword>
<dbReference type="GO" id="GO:0016818">
    <property type="term" value="F:hydrolase activity, acting on acid anhydrides, in phosphorus-containing anhydrides"/>
    <property type="evidence" value="ECO:0007669"/>
    <property type="project" value="InterPro"/>
</dbReference>
<dbReference type="GO" id="GO:0051539">
    <property type="term" value="F:4 iron, 4 sulfur cluster binding"/>
    <property type="evidence" value="ECO:0007669"/>
    <property type="project" value="UniProtKB-KW"/>
</dbReference>
<keyword evidence="5" id="KW-0378">Hydrolase</keyword>
<keyword evidence="12" id="KW-0413">Isomerase</keyword>
<evidence type="ECO:0000256" key="3">
    <source>
        <dbReference type="ARBA" id="ARBA00022741"/>
    </source>
</evidence>
<dbReference type="PANTHER" id="PTHR11472">
    <property type="entry name" value="DNA REPAIR DEAD HELICASE RAD3/XP-D SUBFAMILY MEMBER"/>
    <property type="match status" value="1"/>
</dbReference>
<dbReference type="GO" id="GO:0006281">
    <property type="term" value="P:DNA repair"/>
    <property type="evidence" value="ECO:0007669"/>
    <property type="project" value="UniProtKB-KW"/>
</dbReference>
<evidence type="ECO:0000259" key="14">
    <source>
        <dbReference type="PROSITE" id="PS51193"/>
    </source>
</evidence>
<gene>
    <name evidence="15" type="ORF">FXN63_15685</name>
</gene>
<keyword evidence="16" id="KW-1185">Reference proteome</keyword>
<dbReference type="Proteomes" id="UP000325161">
    <property type="component" value="Chromosome"/>
</dbReference>
<dbReference type="InterPro" id="IPR010614">
    <property type="entry name" value="RAD3-like_helicase_DEAD"/>
</dbReference>
<evidence type="ECO:0000256" key="5">
    <source>
        <dbReference type="ARBA" id="ARBA00022801"/>
    </source>
</evidence>
<evidence type="ECO:0000256" key="10">
    <source>
        <dbReference type="ARBA" id="ARBA00023125"/>
    </source>
</evidence>
<dbReference type="GO" id="GO:0046872">
    <property type="term" value="F:metal ion binding"/>
    <property type="evidence" value="ECO:0007669"/>
    <property type="project" value="UniProtKB-KW"/>
</dbReference>
<accession>A0A5C0AXM4</accession>
<keyword evidence="9" id="KW-0411">Iron-sulfur</keyword>
<evidence type="ECO:0000256" key="13">
    <source>
        <dbReference type="ARBA" id="ARBA00038058"/>
    </source>
</evidence>
<dbReference type="SUPFAM" id="SSF52540">
    <property type="entry name" value="P-loop containing nucleoside triphosphate hydrolases"/>
    <property type="match status" value="2"/>
</dbReference>
<feature type="domain" description="Helicase ATP-binding" evidence="14">
    <location>
        <begin position="177"/>
        <end position="436"/>
    </location>
</feature>
<comment type="similarity">
    <text evidence="13">Belongs to the helicase family. DinG subfamily.</text>
</comment>
<keyword evidence="2" id="KW-0479">Metal-binding</keyword>
<dbReference type="AlphaFoldDB" id="A0A5C0AXM4"/>
<dbReference type="InterPro" id="IPR006555">
    <property type="entry name" value="ATP-dep_Helicase_C"/>
</dbReference>
<dbReference type="PANTHER" id="PTHR11472:SF34">
    <property type="entry name" value="REGULATOR OF TELOMERE ELONGATION HELICASE 1"/>
    <property type="match status" value="1"/>
</dbReference>
<dbReference type="SMART" id="SM00488">
    <property type="entry name" value="DEXDc2"/>
    <property type="match status" value="1"/>
</dbReference>
<evidence type="ECO:0000256" key="8">
    <source>
        <dbReference type="ARBA" id="ARBA00023004"/>
    </source>
</evidence>
<dbReference type="KEGG" id="pacr:FXN63_15685"/>
<organism evidence="15 16">
    <name type="scientific">Pigmentiphaga aceris</name>
    <dbReference type="NCBI Taxonomy" id="1940612"/>
    <lineage>
        <taxon>Bacteria</taxon>
        <taxon>Pseudomonadati</taxon>
        <taxon>Pseudomonadota</taxon>
        <taxon>Betaproteobacteria</taxon>
        <taxon>Burkholderiales</taxon>
        <taxon>Alcaligenaceae</taxon>
        <taxon>Pigmentiphaga</taxon>
    </lineage>
</organism>
<evidence type="ECO:0000256" key="1">
    <source>
        <dbReference type="ARBA" id="ARBA00022485"/>
    </source>
</evidence>
<keyword evidence="11" id="KW-0234">DNA repair</keyword>
<reference evidence="15 16" key="1">
    <citation type="submission" date="2019-08" db="EMBL/GenBank/DDBJ databases">
        <title>Amphibian skin-associated Pigmentiphaga: genome sequence and occurrence across geography and hosts.</title>
        <authorList>
            <person name="Bletz M.C."/>
            <person name="Bunk B."/>
            <person name="Sproeer C."/>
            <person name="Biwer P."/>
            <person name="Reiter S."/>
            <person name="Rabemananjara F.C.E."/>
            <person name="Schulz S."/>
            <person name="Overmann J."/>
            <person name="Vences M."/>
        </authorList>
    </citation>
    <scope>NUCLEOTIDE SEQUENCE [LARGE SCALE GENOMIC DNA]</scope>
    <source>
        <strain evidence="15 16">Mada1488</strain>
    </source>
</reference>
<evidence type="ECO:0000256" key="7">
    <source>
        <dbReference type="ARBA" id="ARBA00022840"/>
    </source>
</evidence>
<evidence type="ECO:0000313" key="15">
    <source>
        <dbReference type="EMBL" id="QEI07118.1"/>
    </source>
</evidence>
<dbReference type="Pfam" id="PF06733">
    <property type="entry name" value="DEAD_2"/>
    <property type="match status" value="1"/>
</dbReference>
<proteinExistence type="inferred from homology"/>
<dbReference type="Gene3D" id="3.40.50.300">
    <property type="entry name" value="P-loop containing nucleotide triphosphate hydrolases"/>
    <property type="match status" value="2"/>
</dbReference>
<name>A0A5C0AXM4_9BURK</name>
<dbReference type="InterPro" id="IPR011604">
    <property type="entry name" value="PDDEXK-like_dom_sf"/>
</dbReference>
<keyword evidence="10" id="KW-0238">DNA-binding</keyword>
<keyword evidence="8" id="KW-0408">Iron</keyword>
<evidence type="ECO:0000256" key="9">
    <source>
        <dbReference type="ARBA" id="ARBA00023014"/>
    </source>
</evidence>
<evidence type="ECO:0000256" key="12">
    <source>
        <dbReference type="ARBA" id="ARBA00023235"/>
    </source>
</evidence>
<dbReference type="Gene3D" id="3.90.320.10">
    <property type="match status" value="1"/>
</dbReference>
<evidence type="ECO:0000256" key="2">
    <source>
        <dbReference type="ARBA" id="ARBA00022723"/>
    </source>
</evidence>
<dbReference type="SMART" id="SM00491">
    <property type="entry name" value="HELICc2"/>
    <property type="match status" value="1"/>
</dbReference>
<keyword evidence="4" id="KW-0227">DNA damage</keyword>
<dbReference type="InterPro" id="IPR027417">
    <property type="entry name" value="P-loop_NTPase"/>
</dbReference>
<dbReference type="PROSITE" id="PS51193">
    <property type="entry name" value="HELICASE_ATP_BIND_2"/>
    <property type="match status" value="1"/>
</dbReference>
<dbReference type="InterPro" id="IPR014013">
    <property type="entry name" value="Helic_SF1/SF2_ATP-bd_DinG/Rad3"/>
</dbReference>
<dbReference type="OrthoDB" id="9765586at2"/>
<dbReference type="RefSeq" id="WP_148816165.1">
    <property type="nucleotide sequence ID" value="NZ_CP043046.1"/>
</dbReference>
<dbReference type="InterPro" id="IPR006554">
    <property type="entry name" value="Helicase-like_DEXD_c2"/>
</dbReference>